<dbReference type="PANTHER" id="PTHR30136:SF24">
    <property type="entry name" value="HTH-TYPE TRANSCRIPTIONAL REPRESSOR ALLR"/>
    <property type="match status" value="1"/>
</dbReference>
<evidence type="ECO:0000313" key="7">
    <source>
        <dbReference type="Proteomes" id="UP000476030"/>
    </source>
</evidence>
<keyword evidence="1" id="KW-0805">Transcription regulation</keyword>
<feature type="domain" description="IclR-ED" evidence="5">
    <location>
        <begin position="70"/>
        <end position="252"/>
    </location>
</feature>
<dbReference type="GO" id="GO:0003700">
    <property type="term" value="F:DNA-binding transcription factor activity"/>
    <property type="evidence" value="ECO:0007669"/>
    <property type="project" value="TreeGrafter"/>
</dbReference>
<reference evidence="6 7" key="1">
    <citation type="submission" date="2019-12" db="EMBL/GenBank/DDBJ databases">
        <title>Snethiella sp. nov. sp. isolated from sea sand.</title>
        <authorList>
            <person name="Kim J."/>
            <person name="Jeong S.E."/>
            <person name="Jung H.S."/>
            <person name="Jeon C.O."/>
        </authorList>
    </citation>
    <scope>NUCLEOTIDE SEQUENCE [LARGE SCALE GENOMIC DNA]</scope>
    <source>
        <strain evidence="6 7">DP05</strain>
    </source>
</reference>
<keyword evidence="3" id="KW-0804">Transcription</keyword>
<dbReference type="InterPro" id="IPR036390">
    <property type="entry name" value="WH_DNA-bd_sf"/>
</dbReference>
<dbReference type="Proteomes" id="UP000476030">
    <property type="component" value="Unassembled WGS sequence"/>
</dbReference>
<dbReference type="Pfam" id="PF09339">
    <property type="entry name" value="HTH_IclR"/>
    <property type="match status" value="1"/>
</dbReference>
<evidence type="ECO:0000259" key="5">
    <source>
        <dbReference type="PROSITE" id="PS51078"/>
    </source>
</evidence>
<proteinExistence type="predicted"/>
<keyword evidence="7" id="KW-1185">Reference proteome</keyword>
<dbReference type="InterPro" id="IPR050707">
    <property type="entry name" value="HTH_MetabolicPath_Reg"/>
</dbReference>
<evidence type="ECO:0000313" key="6">
    <source>
        <dbReference type="EMBL" id="MZR30042.1"/>
    </source>
</evidence>
<dbReference type="EMBL" id="WTUW01000001">
    <property type="protein sequence ID" value="MZR30042.1"/>
    <property type="molecule type" value="Genomic_DNA"/>
</dbReference>
<gene>
    <name evidence="6" type="ORF">GQE98_05265</name>
</gene>
<sequence>MSEEKTGPLERYLKVMEVVAASHDGLSLTEIVNLTGFPKPTVHRLTKSLIEAKALSAQDKRQKTFRIGERMWRLLQLGMDKNTVANYAQLVCDDLSDRIQETSYIVRLYHNQVRSVARSAPDQGHRLHVLPGSELPFHAAASAKAILAYQDEETIARLLVTPLEALTPFTKTKISDVRKEWEDVKKNGYAVCDREIDESVMAYACPVLFENTGVLYAVGVTGPRNRISKYPENYWIKEIKAAADQFASILNQKPS</sequence>
<dbReference type="AlphaFoldDB" id="A0A6L8W6E1"/>
<evidence type="ECO:0000259" key="4">
    <source>
        <dbReference type="PROSITE" id="PS51077"/>
    </source>
</evidence>
<dbReference type="PROSITE" id="PS51078">
    <property type="entry name" value="ICLR_ED"/>
    <property type="match status" value="1"/>
</dbReference>
<feature type="domain" description="HTH iclR-type" evidence="4">
    <location>
        <begin position="6"/>
        <end position="69"/>
    </location>
</feature>
<accession>A0A6L8W6E1</accession>
<protein>
    <submittedName>
        <fullName evidence="6">Helix-turn-helix domain-containing protein</fullName>
    </submittedName>
</protein>
<dbReference type="PROSITE" id="PS51077">
    <property type="entry name" value="HTH_ICLR"/>
    <property type="match status" value="1"/>
</dbReference>
<evidence type="ECO:0000256" key="2">
    <source>
        <dbReference type="ARBA" id="ARBA00023125"/>
    </source>
</evidence>
<name>A0A6L8W6E1_9PROT</name>
<dbReference type="SMART" id="SM00346">
    <property type="entry name" value="HTH_ICLR"/>
    <property type="match status" value="1"/>
</dbReference>
<evidence type="ECO:0000256" key="3">
    <source>
        <dbReference type="ARBA" id="ARBA00023163"/>
    </source>
</evidence>
<organism evidence="6 7">
    <name type="scientific">Sneathiella litorea</name>
    <dbReference type="NCBI Taxonomy" id="2606216"/>
    <lineage>
        <taxon>Bacteria</taxon>
        <taxon>Pseudomonadati</taxon>
        <taxon>Pseudomonadota</taxon>
        <taxon>Alphaproteobacteria</taxon>
        <taxon>Sneathiellales</taxon>
        <taxon>Sneathiellaceae</taxon>
        <taxon>Sneathiella</taxon>
    </lineage>
</organism>
<dbReference type="SUPFAM" id="SSF55781">
    <property type="entry name" value="GAF domain-like"/>
    <property type="match status" value="1"/>
</dbReference>
<dbReference type="RefSeq" id="WP_161314578.1">
    <property type="nucleotide sequence ID" value="NZ_WTUW01000001.1"/>
</dbReference>
<dbReference type="Gene3D" id="1.10.10.10">
    <property type="entry name" value="Winged helix-like DNA-binding domain superfamily/Winged helix DNA-binding domain"/>
    <property type="match status" value="1"/>
</dbReference>
<dbReference type="GO" id="GO:0045892">
    <property type="term" value="P:negative regulation of DNA-templated transcription"/>
    <property type="evidence" value="ECO:0007669"/>
    <property type="project" value="TreeGrafter"/>
</dbReference>
<dbReference type="PANTHER" id="PTHR30136">
    <property type="entry name" value="HELIX-TURN-HELIX TRANSCRIPTIONAL REGULATOR, ICLR FAMILY"/>
    <property type="match status" value="1"/>
</dbReference>
<dbReference type="SUPFAM" id="SSF46785">
    <property type="entry name" value="Winged helix' DNA-binding domain"/>
    <property type="match status" value="1"/>
</dbReference>
<dbReference type="InterPro" id="IPR005471">
    <property type="entry name" value="Tscrpt_reg_IclR_N"/>
</dbReference>
<dbReference type="InterPro" id="IPR029016">
    <property type="entry name" value="GAF-like_dom_sf"/>
</dbReference>
<comment type="caution">
    <text evidence="6">The sequence shown here is derived from an EMBL/GenBank/DDBJ whole genome shotgun (WGS) entry which is preliminary data.</text>
</comment>
<dbReference type="GO" id="GO:0003677">
    <property type="term" value="F:DNA binding"/>
    <property type="evidence" value="ECO:0007669"/>
    <property type="project" value="UniProtKB-KW"/>
</dbReference>
<dbReference type="InterPro" id="IPR036388">
    <property type="entry name" value="WH-like_DNA-bd_sf"/>
</dbReference>
<dbReference type="Gene3D" id="3.30.450.40">
    <property type="match status" value="1"/>
</dbReference>
<evidence type="ECO:0000256" key="1">
    <source>
        <dbReference type="ARBA" id="ARBA00023015"/>
    </source>
</evidence>
<dbReference type="InterPro" id="IPR014757">
    <property type="entry name" value="Tscrpt_reg_IclR_C"/>
</dbReference>
<keyword evidence="2" id="KW-0238">DNA-binding</keyword>
<dbReference type="Pfam" id="PF01614">
    <property type="entry name" value="IclR_C"/>
    <property type="match status" value="1"/>
</dbReference>